<protein>
    <submittedName>
        <fullName evidence="2">Uncharacterized protein</fullName>
    </submittedName>
</protein>
<dbReference type="AlphaFoldDB" id="A0AAN5HXD9"/>
<evidence type="ECO:0000256" key="1">
    <source>
        <dbReference type="SAM" id="SignalP"/>
    </source>
</evidence>
<dbReference type="EMBL" id="BTRK01000004">
    <property type="protein sequence ID" value="GMR44610.1"/>
    <property type="molecule type" value="Genomic_DNA"/>
</dbReference>
<name>A0AAN5HXD9_9BILA</name>
<reference evidence="3" key="1">
    <citation type="submission" date="2022-10" db="EMBL/GenBank/DDBJ databases">
        <title>Genome assembly of Pristionchus species.</title>
        <authorList>
            <person name="Yoshida K."/>
            <person name="Sommer R.J."/>
        </authorList>
    </citation>
    <scope>NUCLEOTIDE SEQUENCE [LARGE SCALE GENOMIC DNA]</scope>
    <source>
        <strain evidence="3">RS5460</strain>
    </source>
</reference>
<feature type="chain" id="PRO_5042923114" evidence="1">
    <location>
        <begin position="25"/>
        <end position="106"/>
    </location>
</feature>
<dbReference type="Proteomes" id="UP001328107">
    <property type="component" value="Unassembled WGS sequence"/>
</dbReference>
<feature type="non-terminal residue" evidence="2">
    <location>
        <position position="1"/>
    </location>
</feature>
<comment type="caution">
    <text evidence="2">The sequence shown here is derived from an EMBL/GenBank/DDBJ whole genome shotgun (WGS) entry which is preliminary data.</text>
</comment>
<gene>
    <name evidence="2" type="ORF">PMAYCL1PPCAC_14805</name>
</gene>
<organism evidence="2 3">
    <name type="scientific">Pristionchus mayeri</name>
    <dbReference type="NCBI Taxonomy" id="1317129"/>
    <lineage>
        <taxon>Eukaryota</taxon>
        <taxon>Metazoa</taxon>
        <taxon>Ecdysozoa</taxon>
        <taxon>Nematoda</taxon>
        <taxon>Chromadorea</taxon>
        <taxon>Rhabditida</taxon>
        <taxon>Rhabditina</taxon>
        <taxon>Diplogasteromorpha</taxon>
        <taxon>Diplogasteroidea</taxon>
        <taxon>Neodiplogasteridae</taxon>
        <taxon>Pristionchus</taxon>
    </lineage>
</organism>
<keyword evidence="1" id="KW-0732">Signal</keyword>
<sequence>IAYSMSQIALVALCLIAAVFVSEAVKLTPQMEKCGEQLLSVLAKETNKEMKTTMNKLIKNVQKGELKASQEIINNLSDANRKYANDHYWVDSCAPMKSCLECPVEL</sequence>
<feature type="signal peptide" evidence="1">
    <location>
        <begin position="1"/>
        <end position="24"/>
    </location>
</feature>
<evidence type="ECO:0000313" key="3">
    <source>
        <dbReference type="Proteomes" id="UP001328107"/>
    </source>
</evidence>
<accession>A0AAN5HXD9</accession>
<evidence type="ECO:0000313" key="2">
    <source>
        <dbReference type="EMBL" id="GMR44610.1"/>
    </source>
</evidence>
<keyword evidence="3" id="KW-1185">Reference proteome</keyword>
<proteinExistence type="predicted"/>